<evidence type="ECO:0000256" key="7">
    <source>
        <dbReference type="SAM" id="MobiDB-lite"/>
    </source>
</evidence>
<dbReference type="InterPro" id="IPR001471">
    <property type="entry name" value="AP2/ERF_dom"/>
</dbReference>
<evidence type="ECO:0000313" key="9">
    <source>
        <dbReference type="EMBL" id="EEF52235.1"/>
    </source>
</evidence>
<dbReference type="GO" id="GO:0005634">
    <property type="term" value="C:nucleus"/>
    <property type="evidence" value="ECO:0007669"/>
    <property type="project" value="UniProtKB-SubCell"/>
</dbReference>
<feature type="domain" description="AP2/ERF" evidence="8">
    <location>
        <begin position="23"/>
        <end position="81"/>
    </location>
</feature>
<dbReference type="STRING" id="3988.B9R6V5"/>
<dbReference type="SUPFAM" id="SSF54171">
    <property type="entry name" value="DNA-binding domain"/>
    <property type="match status" value="1"/>
</dbReference>
<dbReference type="Gene3D" id="3.30.730.10">
    <property type="entry name" value="AP2/ERF domain"/>
    <property type="match status" value="1"/>
</dbReference>
<keyword evidence="3" id="KW-0805">Transcription regulation</keyword>
<organism evidence="9 10">
    <name type="scientific">Ricinus communis</name>
    <name type="common">Castor bean</name>
    <dbReference type="NCBI Taxonomy" id="3988"/>
    <lineage>
        <taxon>Eukaryota</taxon>
        <taxon>Viridiplantae</taxon>
        <taxon>Streptophyta</taxon>
        <taxon>Embryophyta</taxon>
        <taxon>Tracheophyta</taxon>
        <taxon>Spermatophyta</taxon>
        <taxon>Magnoliopsida</taxon>
        <taxon>eudicotyledons</taxon>
        <taxon>Gunneridae</taxon>
        <taxon>Pentapetalae</taxon>
        <taxon>rosids</taxon>
        <taxon>fabids</taxon>
        <taxon>Malpighiales</taxon>
        <taxon>Euphorbiaceae</taxon>
        <taxon>Acalyphoideae</taxon>
        <taxon>Acalypheae</taxon>
        <taxon>Ricinus</taxon>
    </lineage>
</organism>
<dbReference type="InParanoid" id="B9R6V5"/>
<dbReference type="eggNOG" id="ENOG502QQ82">
    <property type="taxonomic scope" value="Eukaryota"/>
</dbReference>
<keyword evidence="2" id="KW-0677">Repeat</keyword>
<dbReference type="PROSITE" id="PS51032">
    <property type="entry name" value="AP2_ERF"/>
    <property type="match status" value="1"/>
</dbReference>
<feature type="compositionally biased region" description="Low complexity" evidence="7">
    <location>
        <begin position="206"/>
        <end position="221"/>
    </location>
</feature>
<evidence type="ECO:0000256" key="3">
    <source>
        <dbReference type="ARBA" id="ARBA00023015"/>
    </source>
</evidence>
<comment type="subcellular location">
    <subcellularLocation>
        <location evidence="1">Nucleus</location>
    </subcellularLocation>
</comment>
<evidence type="ECO:0000256" key="4">
    <source>
        <dbReference type="ARBA" id="ARBA00023125"/>
    </source>
</evidence>
<dbReference type="CDD" id="cd00018">
    <property type="entry name" value="AP2"/>
    <property type="match status" value="1"/>
</dbReference>
<evidence type="ECO:0000313" key="10">
    <source>
        <dbReference type="Proteomes" id="UP000008311"/>
    </source>
</evidence>
<sequence>MSRQEYVAHLRRKSSGFSRGASMYRGVTRHHQHGRWQARIGRVAGNKDLYLGTFSTQEEAAEAYDIAAIKFRGVNAVTNFDITRYDVERIMASNTLLAGELARRNKETEISNGAIEYNSSAQNSAESIQIENSNGNVTDWKVALYPSPQPQTNTCSDSLDQRSIICGGNYRSSNYSLAMQDLIGIESANSSQHVVDESGNRLGTHSSNPSSLVTSLSSSREASPDKTGTTMLFAKPTLASKFVSPTSSVTSVAPWFQSATQLRPAAAISMAHLPVFAAWNDT</sequence>
<evidence type="ECO:0000256" key="5">
    <source>
        <dbReference type="ARBA" id="ARBA00023163"/>
    </source>
</evidence>
<keyword evidence="5" id="KW-0804">Transcription</keyword>
<dbReference type="EMBL" id="EQ973772">
    <property type="protein sequence ID" value="EEF52235.1"/>
    <property type="molecule type" value="Genomic_DNA"/>
</dbReference>
<name>B9R6V5_RICCO</name>
<dbReference type="InterPro" id="IPR036955">
    <property type="entry name" value="AP2/ERF_dom_sf"/>
</dbReference>
<dbReference type="Pfam" id="PF00847">
    <property type="entry name" value="AP2"/>
    <property type="match status" value="1"/>
</dbReference>
<proteinExistence type="predicted"/>
<keyword evidence="10" id="KW-1185">Reference proteome</keyword>
<dbReference type="PANTHER" id="PTHR32467">
    <property type="entry name" value="AP2-LIKE ETHYLENE-RESPONSIVE TRANSCRIPTION FACTOR"/>
    <property type="match status" value="1"/>
</dbReference>
<feature type="region of interest" description="Disordered" evidence="7">
    <location>
        <begin position="194"/>
        <end position="228"/>
    </location>
</feature>
<keyword evidence="6" id="KW-0539">Nucleus</keyword>
<accession>B9R6V5</accession>
<dbReference type="Proteomes" id="UP000008311">
    <property type="component" value="Unassembled WGS sequence"/>
</dbReference>
<dbReference type="PANTHER" id="PTHR32467:SF157">
    <property type="entry name" value="AP2-LIKE ETHYLENE-RESPONSIVE TRANSCRIPTION FACTOR CRL5"/>
    <property type="match status" value="1"/>
</dbReference>
<gene>
    <name evidence="9" type="ORF">RCOM_1586200</name>
</gene>
<dbReference type="FunFam" id="3.30.730.10:FF:000002">
    <property type="entry name" value="AP2-like ethylene-responsive transcription factor"/>
    <property type="match status" value="1"/>
</dbReference>
<evidence type="ECO:0000256" key="1">
    <source>
        <dbReference type="ARBA" id="ARBA00004123"/>
    </source>
</evidence>
<keyword evidence="4" id="KW-0238">DNA-binding</keyword>
<reference evidence="10" key="1">
    <citation type="journal article" date="2010" name="Nat. Biotechnol.">
        <title>Draft genome sequence of the oilseed species Ricinus communis.</title>
        <authorList>
            <person name="Chan A.P."/>
            <person name="Crabtree J."/>
            <person name="Zhao Q."/>
            <person name="Lorenzi H."/>
            <person name="Orvis J."/>
            <person name="Puiu D."/>
            <person name="Melake-Berhan A."/>
            <person name="Jones K.M."/>
            <person name="Redman J."/>
            <person name="Chen G."/>
            <person name="Cahoon E.B."/>
            <person name="Gedil M."/>
            <person name="Stanke M."/>
            <person name="Haas B.J."/>
            <person name="Wortman J.R."/>
            <person name="Fraser-Liggett C.M."/>
            <person name="Ravel J."/>
            <person name="Rabinowicz P.D."/>
        </authorList>
    </citation>
    <scope>NUCLEOTIDE SEQUENCE [LARGE SCALE GENOMIC DNA]</scope>
    <source>
        <strain evidence="10">cv. Hale</strain>
    </source>
</reference>
<evidence type="ECO:0000259" key="8">
    <source>
        <dbReference type="PROSITE" id="PS51032"/>
    </source>
</evidence>
<dbReference type="GO" id="GO:0003677">
    <property type="term" value="F:DNA binding"/>
    <property type="evidence" value="ECO:0007669"/>
    <property type="project" value="UniProtKB-KW"/>
</dbReference>
<protein>
    <recommendedName>
        <fullName evidence="8">AP2/ERF domain-containing protein</fullName>
    </recommendedName>
</protein>
<dbReference type="InterPro" id="IPR016177">
    <property type="entry name" value="DNA-bd_dom_sf"/>
</dbReference>
<dbReference type="AlphaFoldDB" id="B9R6V5"/>
<dbReference type="SMART" id="SM00380">
    <property type="entry name" value="AP2"/>
    <property type="match status" value="1"/>
</dbReference>
<evidence type="ECO:0000256" key="6">
    <source>
        <dbReference type="ARBA" id="ARBA00023242"/>
    </source>
</evidence>
<evidence type="ECO:0000256" key="2">
    <source>
        <dbReference type="ARBA" id="ARBA00022737"/>
    </source>
</evidence>
<dbReference type="GO" id="GO:0003700">
    <property type="term" value="F:DNA-binding transcription factor activity"/>
    <property type="evidence" value="ECO:0007669"/>
    <property type="project" value="InterPro"/>
</dbReference>